<evidence type="ECO:0000313" key="23">
    <source>
        <dbReference type="EMBL" id="RMI20751.1"/>
    </source>
</evidence>
<feature type="transmembrane region" description="Helical" evidence="19">
    <location>
        <begin position="77"/>
        <end position="100"/>
    </location>
</feature>
<evidence type="ECO:0000256" key="12">
    <source>
        <dbReference type="ARBA" id="ARBA00023004"/>
    </source>
</evidence>
<evidence type="ECO:0000256" key="6">
    <source>
        <dbReference type="ARBA" id="ARBA00022660"/>
    </source>
</evidence>
<name>A0A3A9K2G2_9PROT</name>
<evidence type="ECO:0000256" key="15">
    <source>
        <dbReference type="ARBA" id="ARBA00024688"/>
    </source>
</evidence>
<dbReference type="AlphaFoldDB" id="A0A3A9K2G2"/>
<evidence type="ECO:0000256" key="19">
    <source>
        <dbReference type="SAM" id="Phobius"/>
    </source>
</evidence>
<protein>
    <recommendedName>
        <fullName evidence="3">cytochrome-c oxidase</fullName>
        <ecNumber evidence="3">7.1.1.9</ecNumber>
    </recommendedName>
    <alternativeName>
        <fullName evidence="16">Cytochrome aa3 subunit 2</fullName>
    </alternativeName>
</protein>
<evidence type="ECO:0000256" key="9">
    <source>
        <dbReference type="ARBA" id="ARBA00022967"/>
    </source>
</evidence>
<dbReference type="InterPro" id="IPR036257">
    <property type="entry name" value="Cyt_c_oxidase_su2_TM_sf"/>
</dbReference>
<gene>
    <name evidence="22" type="primary">coxB</name>
    <name evidence="22" type="ORF">D6Z83_03695</name>
    <name evidence="23" type="ORF">EBE87_14960</name>
</gene>
<accession>A0A3A9K2G2</accession>
<keyword evidence="24" id="KW-1185">Reference proteome</keyword>
<evidence type="ECO:0000256" key="13">
    <source>
        <dbReference type="ARBA" id="ARBA00023008"/>
    </source>
</evidence>
<comment type="subcellular location">
    <subcellularLocation>
        <location evidence="1">Membrane</location>
        <topology evidence="1">Multi-pass membrane protein</topology>
    </subcellularLocation>
</comment>
<evidence type="ECO:0000256" key="18">
    <source>
        <dbReference type="PROSITE-ProRule" id="PRU00433"/>
    </source>
</evidence>
<comment type="function">
    <text evidence="15">Subunits I and II form the functional core of the enzyme complex. Electrons originating in cytochrome c are transferred via heme a and Cu(A) to the binuclear center formed by heme a3 and Cu(B).</text>
</comment>
<evidence type="ECO:0000256" key="5">
    <source>
        <dbReference type="ARBA" id="ARBA00022617"/>
    </source>
</evidence>
<keyword evidence="11 19" id="KW-1133">Transmembrane helix</keyword>
<keyword evidence="6" id="KW-0679">Respiratory chain</keyword>
<keyword evidence="13" id="KW-0186">Copper</keyword>
<dbReference type="GO" id="GO:0016491">
    <property type="term" value="F:oxidoreductase activity"/>
    <property type="evidence" value="ECO:0007669"/>
    <property type="project" value="UniProtKB-KW"/>
</dbReference>
<evidence type="ECO:0000313" key="25">
    <source>
        <dbReference type="Proteomes" id="UP000278036"/>
    </source>
</evidence>
<dbReference type="PROSITE" id="PS50857">
    <property type="entry name" value="COX2_CUA"/>
    <property type="match status" value="1"/>
</dbReference>
<dbReference type="InParanoid" id="A0A3A9K2G2"/>
<keyword evidence="5 18" id="KW-0349">Heme</keyword>
<comment type="catalytic activity">
    <reaction evidence="17">
        <text>4 Fe(II)-[cytochrome c] + O2 + 8 H(+)(in) = 4 Fe(III)-[cytochrome c] + 2 H2O + 4 H(+)(out)</text>
        <dbReference type="Rhea" id="RHEA:11436"/>
        <dbReference type="Rhea" id="RHEA-COMP:10350"/>
        <dbReference type="Rhea" id="RHEA-COMP:14399"/>
        <dbReference type="ChEBI" id="CHEBI:15377"/>
        <dbReference type="ChEBI" id="CHEBI:15378"/>
        <dbReference type="ChEBI" id="CHEBI:15379"/>
        <dbReference type="ChEBI" id="CHEBI:29033"/>
        <dbReference type="ChEBI" id="CHEBI:29034"/>
        <dbReference type="EC" id="7.1.1.9"/>
    </reaction>
</comment>
<dbReference type="OrthoDB" id="9781261at2"/>
<dbReference type="RefSeq" id="WP_120636985.1">
    <property type="nucleotide sequence ID" value="NZ_RAQU01000014.1"/>
</dbReference>
<evidence type="ECO:0000256" key="8">
    <source>
        <dbReference type="ARBA" id="ARBA00022723"/>
    </source>
</evidence>
<keyword evidence="8 18" id="KW-0479">Metal-binding</keyword>
<dbReference type="EMBL" id="RFLX01000010">
    <property type="protein sequence ID" value="RMI20751.1"/>
    <property type="molecule type" value="Genomic_DNA"/>
</dbReference>
<evidence type="ECO:0000259" key="21">
    <source>
        <dbReference type="PROSITE" id="PS51007"/>
    </source>
</evidence>
<evidence type="ECO:0000313" key="24">
    <source>
        <dbReference type="Proteomes" id="UP000274097"/>
    </source>
</evidence>
<evidence type="ECO:0000259" key="20">
    <source>
        <dbReference type="PROSITE" id="PS50857"/>
    </source>
</evidence>
<dbReference type="GO" id="GO:0005507">
    <property type="term" value="F:copper ion binding"/>
    <property type="evidence" value="ECO:0007669"/>
    <property type="project" value="InterPro"/>
</dbReference>
<dbReference type="InterPro" id="IPR008972">
    <property type="entry name" value="Cupredoxin"/>
</dbReference>
<dbReference type="SUPFAM" id="SSF46626">
    <property type="entry name" value="Cytochrome c"/>
    <property type="match status" value="1"/>
</dbReference>
<keyword evidence="14 19" id="KW-0472">Membrane</keyword>
<dbReference type="GO" id="GO:0004129">
    <property type="term" value="F:cytochrome-c oxidase activity"/>
    <property type="evidence" value="ECO:0007669"/>
    <property type="project" value="UniProtKB-EC"/>
</dbReference>
<reference evidence="22 25" key="1">
    <citation type="submission" date="2018-09" db="EMBL/GenBank/DDBJ databases">
        <title>Roseomonas sp. nov., isolated from feces of Tibetan antelopes in the Qinghai-Tibet plateau, China.</title>
        <authorList>
            <person name="Tian Z."/>
        </authorList>
    </citation>
    <scope>NUCLEOTIDE SEQUENCE [LARGE SCALE GENOMIC DNA]</scope>
    <source>
        <strain evidence="23 24">Z23</strain>
        <strain evidence="22 25">Z24</strain>
    </source>
</reference>
<comment type="caution">
    <text evidence="22">The sequence shown here is derived from an EMBL/GenBank/DDBJ whole genome shotgun (WGS) entry which is preliminary data.</text>
</comment>
<dbReference type="InterPro" id="IPR045187">
    <property type="entry name" value="CcO_II"/>
</dbReference>
<dbReference type="InterPro" id="IPR002429">
    <property type="entry name" value="CcO_II-like_C"/>
</dbReference>
<dbReference type="Gene3D" id="1.10.287.90">
    <property type="match status" value="1"/>
</dbReference>
<dbReference type="PROSITE" id="PS00078">
    <property type="entry name" value="COX2"/>
    <property type="match status" value="1"/>
</dbReference>
<dbReference type="Gene3D" id="2.60.40.420">
    <property type="entry name" value="Cupredoxins - blue copper proteins"/>
    <property type="match status" value="1"/>
</dbReference>
<dbReference type="Proteomes" id="UP000274097">
    <property type="component" value="Unassembled WGS sequence"/>
</dbReference>
<evidence type="ECO:0000256" key="4">
    <source>
        <dbReference type="ARBA" id="ARBA00022448"/>
    </source>
</evidence>
<keyword evidence="4" id="KW-0813">Transport</keyword>
<evidence type="ECO:0000256" key="7">
    <source>
        <dbReference type="ARBA" id="ARBA00022692"/>
    </source>
</evidence>
<evidence type="ECO:0000256" key="1">
    <source>
        <dbReference type="ARBA" id="ARBA00004141"/>
    </source>
</evidence>
<evidence type="ECO:0000256" key="16">
    <source>
        <dbReference type="ARBA" id="ARBA00031399"/>
    </source>
</evidence>
<dbReference type="EMBL" id="RAQU01000014">
    <property type="protein sequence ID" value="RKK05519.1"/>
    <property type="molecule type" value="Genomic_DNA"/>
</dbReference>
<dbReference type="GO" id="GO:0020037">
    <property type="term" value="F:heme binding"/>
    <property type="evidence" value="ECO:0007669"/>
    <property type="project" value="InterPro"/>
</dbReference>
<dbReference type="Proteomes" id="UP000278036">
    <property type="component" value="Unassembled WGS sequence"/>
</dbReference>
<keyword evidence="7 19" id="KW-0812">Transmembrane</keyword>
<dbReference type="Pfam" id="PF00116">
    <property type="entry name" value="COX2"/>
    <property type="match status" value="1"/>
</dbReference>
<dbReference type="PANTHER" id="PTHR22888:SF9">
    <property type="entry name" value="CYTOCHROME C OXIDASE SUBUNIT 2"/>
    <property type="match status" value="1"/>
</dbReference>
<feature type="domain" description="Cytochrome oxidase subunit II copper A binding" evidence="20">
    <location>
        <begin position="109"/>
        <end position="225"/>
    </location>
</feature>
<evidence type="ECO:0000256" key="14">
    <source>
        <dbReference type="ARBA" id="ARBA00023136"/>
    </source>
</evidence>
<evidence type="ECO:0000256" key="3">
    <source>
        <dbReference type="ARBA" id="ARBA00012949"/>
    </source>
</evidence>
<dbReference type="GO" id="GO:0016020">
    <property type="term" value="C:membrane"/>
    <property type="evidence" value="ECO:0007669"/>
    <property type="project" value="UniProtKB-SubCell"/>
</dbReference>
<dbReference type="EC" id="7.1.1.9" evidence="3"/>
<keyword evidence="9" id="KW-1278">Translocase</keyword>
<proteinExistence type="inferred from homology"/>
<dbReference type="PROSITE" id="PS51007">
    <property type="entry name" value="CYTC"/>
    <property type="match status" value="1"/>
</dbReference>
<evidence type="ECO:0000256" key="2">
    <source>
        <dbReference type="ARBA" id="ARBA00007866"/>
    </source>
</evidence>
<dbReference type="InterPro" id="IPR014222">
    <property type="entry name" value="Cyt_c_oxidase_su2"/>
</dbReference>
<keyword evidence="10" id="KW-0249">Electron transport</keyword>
<sequence length="327" mass="35401">MPRPWLLAIGLLCTGCSSNWQSALEPQGDVARHLDGLFWLFTITAVVIWLAVMLVLLLGLWRRARLPQAVADRRAGIAVGAAVAATVVIISGLTLASYLATRPLASDAPDALVIRLRGFQWWWEATYQDEAPDRGFLTANEIHIPVGRPVRIELAAADVIHSFWVPNLAGKQDMIPGRDNAITFTAQQPGIWRGQCAEFCGLQHAHMALLVVAEPPEAFDRWREAQIAEARPPADEVEAEGQRLLEAKACSACHTVRGTTAAGTLGPDLTHLGSRQYLAAGMLPMTRGAMAAWIADPQGVKPGNNMPMVPLTADELQALSAYLVSLK</sequence>
<dbReference type="NCBIfam" id="TIGR02866">
    <property type="entry name" value="CoxB"/>
    <property type="match status" value="1"/>
</dbReference>
<dbReference type="PANTHER" id="PTHR22888">
    <property type="entry name" value="CYTOCHROME C OXIDASE, SUBUNIT II"/>
    <property type="match status" value="1"/>
</dbReference>
<keyword evidence="12 18" id="KW-0408">Iron</keyword>
<dbReference type="SUPFAM" id="SSF49503">
    <property type="entry name" value="Cupredoxins"/>
    <property type="match status" value="1"/>
</dbReference>
<dbReference type="InterPro" id="IPR001505">
    <property type="entry name" value="Copper_CuA"/>
</dbReference>
<organism evidence="22 25">
    <name type="scientific">Teichococcus wenyumeiae</name>
    <dbReference type="NCBI Taxonomy" id="2478470"/>
    <lineage>
        <taxon>Bacteria</taxon>
        <taxon>Pseudomonadati</taxon>
        <taxon>Pseudomonadota</taxon>
        <taxon>Alphaproteobacteria</taxon>
        <taxon>Acetobacterales</taxon>
        <taxon>Roseomonadaceae</taxon>
        <taxon>Roseomonas</taxon>
    </lineage>
</organism>
<dbReference type="Pfam" id="PF00034">
    <property type="entry name" value="Cytochrom_C"/>
    <property type="match status" value="1"/>
</dbReference>
<keyword evidence="22" id="KW-0560">Oxidoreductase</keyword>
<evidence type="ECO:0000256" key="11">
    <source>
        <dbReference type="ARBA" id="ARBA00022989"/>
    </source>
</evidence>
<dbReference type="InterPro" id="IPR036909">
    <property type="entry name" value="Cyt_c-like_dom_sf"/>
</dbReference>
<evidence type="ECO:0000256" key="17">
    <source>
        <dbReference type="ARBA" id="ARBA00047816"/>
    </source>
</evidence>
<feature type="transmembrane region" description="Helical" evidence="19">
    <location>
        <begin position="37"/>
        <end position="61"/>
    </location>
</feature>
<comment type="similarity">
    <text evidence="2">Belongs to the cytochrome c oxidase subunit 2 family.</text>
</comment>
<evidence type="ECO:0000256" key="10">
    <source>
        <dbReference type="ARBA" id="ARBA00022982"/>
    </source>
</evidence>
<evidence type="ECO:0000313" key="22">
    <source>
        <dbReference type="EMBL" id="RKK05519.1"/>
    </source>
</evidence>
<dbReference type="GO" id="GO:0042773">
    <property type="term" value="P:ATP synthesis coupled electron transport"/>
    <property type="evidence" value="ECO:0007669"/>
    <property type="project" value="TreeGrafter"/>
</dbReference>
<feature type="domain" description="Cytochrome c" evidence="21">
    <location>
        <begin position="236"/>
        <end position="327"/>
    </location>
</feature>
<dbReference type="InterPro" id="IPR034236">
    <property type="entry name" value="CuRO_CcO_Caa3_II"/>
</dbReference>
<dbReference type="CDD" id="cd04213">
    <property type="entry name" value="CuRO_CcO_Caa3_II"/>
    <property type="match status" value="1"/>
</dbReference>
<dbReference type="InterPro" id="IPR009056">
    <property type="entry name" value="Cyt_c-like_dom"/>
</dbReference>